<organism evidence="12 13">
    <name type="scientific">Hondaea fermentalgiana</name>
    <dbReference type="NCBI Taxonomy" id="2315210"/>
    <lineage>
        <taxon>Eukaryota</taxon>
        <taxon>Sar</taxon>
        <taxon>Stramenopiles</taxon>
        <taxon>Bigyra</taxon>
        <taxon>Labyrinthulomycetes</taxon>
        <taxon>Thraustochytrida</taxon>
        <taxon>Thraustochytriidae</taxon>
        <taxon>Hondaea</taxon>
    </lineage>
</organism>
<keyword evidence="3 9" id="KW-0813">Transport</keyword>
<keyword evidence="5" id="KW-0653">Protein transport</keyword>
<dbReference type="InterPro" id="IPR012677">
    <property type="entry name" value="Nucleotide-bd_a/b_plait_sf"/>
</dbReference>
<evidence type="ECO:0000256" key="8">
    <source>
        <dbReference type="ARBA" id="ARBA00023242"/>
    </source>
</evidence>
<dbReference type="EMBL" id="BEYU01000120">
    <property type="protein sequence ID" value="GBG32314.1"/>
    <property type="molecule type" value="Genomic_DNA"/>
</dbReference>
<dbReference type="FunFam" id="3.30.70.330:FF:000095">
    <property type="entry name" value="Putative Nucleoporin NUP53"/>
    <property type="match status" value="1"/>
</dbReference>
<dbReference type="Proteomes" id="UP000241890">
    <property type="component" value="Unassembled WGS sequence"/>
</dbReference>
<evidence type="ECO:0000256" key="3">
    <source>
        <dbReference type="ARBA" id="ARBA00022448"/>
    </source>
</evidence>
<dbReference type="AlphaFoldDB" id="A0A2R5GWJ9"/>
<dbReference type="PANTHER" id="PTHR21527">
    <property type="entry name" value="NUCLEOPORIN NUP35"/>
    <property type="match status" value="1"/>
</dbReference>
<dbReference type="InterPro" id="IPR035979">
    <property type="entry name" value="RBD_domain_sf"/>
</dbReference>
<feature type="domain" description="RRM Nup35-type" evidence="11">
    <location>
        <begin position="245"/>
        <end position="327"/>
    </location>
</feature>
<dbReference type="PANTHER" id="PTHR21527:SF6">
    <property type="entry name" value="NUCLEOPORIN NUP35"/>
    <property type="match status" value="1"/>
</dbReference>
<protein>
    <submittedName>
        <fullName evidence="12">Nucleoporin NUP53</fullName>
    </submittedName>
</protein>
<name>A0A2R5GWJ9_9STRA</name>
<sequence>MYGTPTLSGGGAAGAAAGASRDTPTYFGRARMSAAEKRGGPRGPASAASAGVGESMFAPTTPGGYGQGAFESNQRGAQSGFGAENRQQNAGLGYSPARTPGKGVSSSYMDDGNEVRKSHDQGQLQQYRSGGSAYDDEDIDASRNMHGGTLALVRNSDGEDEEMLMPPSNSLLSGMPATPAPVERLQQEAGDEASGLRRRQAVRTPGTSHVGLDLDAPRGLDLSSPLVLASRARAGSGVDGMTGGAAQSSWVTVFGYPTGAGFAVLRHFQNYGEVHEHRNESGNWMHILYSSRVQASRALAQNGHFINVGDAQVMIGVKPCSDPRLASVAASAASNQGMTSTSFSHQAKQSYRVREPDQLQRAPSRAKSVCKRFWAWVLDV</sequence>
<feature type="region of interest" description="Disordered" evidence="10">
    <location>
        <begin position="1"/>
        <end position="134"/>
    </location>
</feature>
<evidence type="ECO:0000256" key="2">
    <source>
        <dbReference type="ARBA" id="ARBA00009454"/>
    </source>
</evidence>
<dbReference type="SUPFAM" id="SSF54928">
    <property type="entry name" value="RNA-binding domain, RBD"/>
    <property type="match status" value="1"/>
</dbReference>
<dbReference type="PROSITE" id="PS51472">
    <property type="entry name" value="RRM_NUP35"/>
    <property type="match status" value="1"/>
</dbReference>
<dbReference type="CDD" id="cd12441">
    <property type="entry name" value="RRM_Nup53_like"/>
    <property type="match status" value="1"/>
</dbReference>
<keyword evidence="7 9" id="KW-0906">Nuclear pore complex</keyword>
<dbReference type="InParanoid" id="A0A2R5GWJ9"/>
<accession>A0A2R5GWJ9</accession>
<evidence type="ECO:0000313" key="13">
    <source>
        <dbReference type="Proteomes" id="UP000241890"/>
    </source>
</evidence>
<dbReference type="GO" id="GO:0006999">
    <property type="term" value="P:nuclear pore organization"/>
    <property type="evidence" value="ECO:0007669"/>
    <property type="project" value="TreeGrafter"/>
</dbReference>
<keyword evidence="13" id="KW-1185">Reference proteome</keyword>
<evidence type="ECO:0000256" key="5">
    <source>
        <dbReference type="ARBA" id="ARBA00022927"/>
    </source>
</evidence>
<gene>
    <name evidence="12" type="ORF">FCC1311_085392</name>
</gene>
<evidence type="ECO:0000256" key="1">
    <source>
        <dbReference type="ARBA" id="ARBA00004567"/>
    </source>
</evidence>
<dbReference type="OrthoDB" id="3365060at2759"/>
<dbReference type="GO" id="GO:0044615">
    <property type="term" value="C:nuclear pore nuclear basket"/>
    <property type="evidence" value="ECO:0007669"/>
    <property type="project" value="TreeGrafter"/>
</dbReference>
<comment type="caution">
    <text evidence="12">The sequence shown here is derived from an EMBL/GenBank/DDBJ whole genome shotgun (WGS) entry which is preliminary data.</text>
</comment>
<keyword evidence="6" id="KW-0811">Translocation</keyword>
<dbReference type="GO" id="GO:0003676">
    <property type="term" value="F:nucleic acid binding"/>
    <property type="evidence" value="ECO:0007669"/>
    <property type="project" value="InterPro"/>
</dbReference>
<evidence type="ECO:0000256" key="6">
    <source>
        <dbReference type="ARBA" id="ARBA00023010"/>
    </source>
</evidence>
<evidence type="ECO:0000256" key="10">
    <source>
        <dbReference type="SAM" id="MobiDB-lite"/>
    </source>
</evidence>
<comment type="subcellular location">
    <subcellularLocation>
        <location evidence="1">Nucleus</location>
        <location evidence="1">Nuclear pore complex</location>
    </subcellularLocation>
</comment>
<evidence type="ECO:0000313" key="12">
    <source>
        <dbReference type="EMBL" id="GBG32314.1"/>
    </source>
</evidence>
<evidence type="ECO:0000256" key="4">
    <source>
        <dbReference type="ARBA" id="ARBA00022816"/>
    </source>
</evidence>
<evidence type="ECO:0000256" key="7">
    <source>
        <dbReference type="ARBA" id="ARBA00023132"/>
    </source>
</evidence>
<dbReference type="GO" id="GO:0006607">
    <property type="term" value="P:NLS-bearing protein import into nucleus"/>
    <property type="evidence" value="ECO:0007669"/>
    <property type="project" value="TreeGrafter"/>
</dbReference>
<dbReference type="GO" id="GO:0044613">
    <property type="term" value="C:nuclear pore central transport channel"/>
    <property type="evidence" value="ECO:0007669"/>
    <property type="project" value="TreeGrafter"/>
</dbReference>
<comment type="similarity">
    <text evidence="2">Belongs to the Nup35 family.</text>
</comment>
<dbReference type="GO" id="GO:0005543">
    <property type="term" value="F:phospholipid binding"/>
    <property type="evidence" value="ECO:0007669"/>
    <property type="project" value="TreeGrafter"/>
</dbReference>
<dbReference type="Pfam" id="PF05172">
    <property type="entry name" value="RRM_Nup35"/>
    <property type="match status" value="1"/>
</dbReference>
<dbReference type="Gene3D" id="3.30.70.330">
    <property type="match status" value="1"/>
</dbReference>
<dbReference type="InterPro" id="IPR007846">
    <property type="entry name" value="RRM_NUP35_dom"/>
</dbReference>
<evidence type="ECO:0000259" key="11">
    <source>
        <dbReference type="PROSITE" id="PS51472"/>
    </source>
</evidence>
<evidence type="ECO:0000256" key="9">
    <source>
        <dbReference type="PROSITE-ProRule" id="PRU00804"/>
    </source>
</evidence>
<keyword evidence="4 9" id="KW-0509">mRNA transport</keyword>
<dbReference type="GO" id="GO:0017056">
    <property type="term" value="F:structural constituent of nuclear pore"/>
    <property type="evidence" value="ECO:0007669"/>
    <property type="project" value="TreeGrafter"/>
</dbReference>
<reference evidence="12 13" key="1">
    <citation type="submission" date="2017-12" db="EMBL/GenBank/DDBJ databases">
        <title>Sequencing, de novo assembly and annotation of complete genome of a new Thraustochytrid species, strain FCC1311.</title>
        <authorList>
            <person name="Sedici K."/>
            <person name="Godart F."/>
            <person name="Aiese Cigliano R."/>
            <person name="Sanseverino W."/>
            <person name="Barakat M."/>
            <person name="Ortet P."/>
            <person name="Marechal E."/>
            <person name="Cagnac O."/>
            <person name="Amato A."/>
        </authorList>
    </citation>
    <scope>NUCLEOTIDE SEQUENCE [LARGE SCALE GENOMIC DNA]</scope>
</reference>
<keyword evidence="8 9" id="KW-0539">Nucleus</keyword>
<feature type="region of interest" description="Disordered" evidence="10">
    <location>
        <begin position="156"/>
        <end position="215"/>
    </location>
</feature>
<dbReference type="GO" id="GO:0051028">
    <property type="term" value="P:mRNA transport"/>
    <property type="evidence" value="ECO:0007669"/>
    <property type="project" value="UniProtKB-UniRule"/>
</dbReference>
<proteinExistence type="inferred from homology"/>